<dbReference type="Gene3D" id="3.20.20.80">
    <property type="entry name" value="Glycosidases"/>
    <property type="match status" value="1"/>
</dbReference>
<evidence type="ECO:0000256" key="1">
    <source>
        <dbReference type="SAM" id="SignalP"/>
    </source>
</evidence>
<keyword evidence="4" id="KW-1185">Reference proteome</keyword>
<reference evidence="3 4" key="1">
    <citation type="submission" date="2023-08" db="EMBL/GenBank/DDBJ databases">
        <title>Black Yeasts Isolated from many extreme environments.</title>
        <authorList>
            <person name="Coleine C."/>
            <person name="Stajich J.E."/>
            <person name="Selbmann L."/>
        </authorList>
    </citation>
    <scope>NUCLEOTIDE SEQUENCE [LARGE SCALE GENOMIC DNA]</scope>
    <source>
        <strain evidence="3 4">CCFEE 5885</strain>
    </source>
</reference>
<protein>
    <recommendedName>
        <fullName evidence="2">Asl1-like glycosyl hydrolase catalytic domain-containing protein</fullName>
    </recommendedName>
</protein>
<accession>A0ABR0KI17</accession>
<dbReference type="InterPro" id="IPR017853">
    <property type="entry name" value="GH"/>
</dbReference>
<comment type="caution">
    <text evidence="3">The sequence shown here is derived from an EMBL/GenBank/DDBJ whole genome shotgun (WGS) entry which is preliminary data.</text>
</comment>
<evidence type="ECO:0000313" key="4">
    <source>
        <dbReference type="Proteomes" id="UP001345013"/>
    </source>
</evidence>
<proteinExistence type="predicted"/>
<dbReference type="InterPro" id="IPR024655">
    <property type="entry name" value="Asl1_glyco_hydro_catalytic"/>
</dbReference>
<dbReference type="EMBL" id="JAVRRG010000019">
    <property type="protein sequence ID" value="KAK5097262.1"/>
    <property type="molecule type" value="Genomic_DNA"/>
</dbReference>
<name>A0ABR0KI17_9EURO</name>
<gene>
    <name evidence="3" type="ORF">LTR24_002309</name>
</gene>
<feature type="domain" description="Asl1-like glycosyl hydrolase catalytic" evidence="2">
    <location>
        <begin position="47"/>
        <end position="295"/>
    </location>
</feature>
<dbReference type="Pfam" id="PF11790">
    <property type="entry name" value="Glyco_hydro_cc"/>
    <property type="match status" value="1"/>
</dbReference>
<organism evidence="3 4">
    <name type="scientific">Lithohypha guttulata</name>
    <dbReference type="NCBI Taxonomy" id="1690604"/>
    <lineage>
        <taxon>Eukaryota</taxon>
        <taxon>Fungi</taxon>
        <taxon>Dikarya</taxon>
        <taxon>Ascomycota</taxon>
        <taxon>Pezizomycotina</taxon>
        <taxon>Eurotiomycetes</taxon>
        <taxon>Chaetothyriomycetidae</taxon>
        <taxon>Chaetothyriales</taxon>
        <taxon>Trichomeriaceae</taxon>
        <taxon>Lithohypha</taxon>
    </lineage>
</organism>
<dbReference type="PANTHER" id="PTHR34154:SF3">
    <property type="entry name" value="ALKALI-SENSITIVE LINKAGE PROTEIN 1"/>
    <property type="match status" value="1"/>
</dbReference>
<dbReference type="SUPFAM" id="SSF51445">
    <property type="entry name" value="(Trans)glycosidases"/>
    <property type="match status" value="1"/>
</dbReference>
<dbReference type="InterPro" id="IPR053183">
    <property type="entry name" value="ASL1"/>
</dbReference>
<evidence type="ECO:0000313" key="3">
    <source>
        <dbReference type="EMBL" id="KAK5097262.1"/>
    </source>
</evidence>
<feature type="chain" id="PRO_5045561142" description="Asl1-like glycosyl hydrolase catalytic domain-containing protein" evidence="1">
    <location>
        <begin position="33"/>
        <end position="350"/>
    </location>
</feature>
<dbReference type="Proteomes" id="UP001345013">
    <property type="component" value="Unassembled WGS sequence"/>
</dbReference>
<keyword evidence="1" id="KW-0732">Signal</keyword>
<sequence>MCQQATPCGMRRPSKLFAGAALLSSFVTAVTSADTDTDSSKRGIAYLGTNHNNDYNIFLSGQSPLTWYYNWSPYPVRNPSSFRNIEFVPLIHNIDSLPADIRQLSNLPSSSTHLLSFNEPDHGTSGGGSDISPSDAAGAYIDSIAPLSVANGGNFLISHPSTTGTLSGLSWLRQFNTSCYAINTTHGCHTDFLATHFYGDFPALASWLGTLNEYYNTNTGSDLPIWITELALPQMSAQRTERMMNTTLPYLDGLGYLGRYSWFGIFREENANEWTGDGVALLDDSGDLTALGAMYLGSGFAEGESANSSPGGSGGGGGGNKGGAVAVGGGSNLALVVGVGVLSCVVGSMV</sequence>
<evidence type="ECO:0000259" key="2">
    <source>
        <dbReference type="Pfam" id="PF11790"/>
    </source>
</evidence>
<dbReference type="PANTHER" id="PTHR34154">
    <property type="entry name" value="ALKALI-SENSITIVE LINKAGE PROTEIN 1"/>
    <property type="match status" value="1"/>
</dbReference>
<feature type="signal peptide" evidence="1">
    <location>
        <begin position="1"/>
        <end position="32"/>
    </location>
</feature>